<dbReference type="GO" id="GO:0006310">
    <property type="term" value="P:DNA recombination"/>
    <property type="evidence" value="ECO:0007669"/>
    <property type="project" value="UniProtKB-KW"/>
</dbReference>
<dbReference type="STRING" id="56780.SYN_00695"/>
<dbReference type="Gene3D" id="1.10.443.10">
    <property type="entry name" value="Intergrase catalytic core"/>
    <property type="match status" value="1"/>
</dbReference>
<dbReference type="eggNOG" id="COG4974">
    <property type="taxonomic scope" value="Bacteria"/>
</dbReference>
<dbReference type="InterPro" id="IPR010998">
    <property type="entry name" value="Integrase_recombinase_N"/>
</dbReference>
<dbReference type="HOGENOM" id="CLU_027562_17_7_7"/>
<dbReference type="InterPro" id="IPR050090">
    <property type="entry name" value="Tyrosine_recombinase_XerCD"/>
</dbReference>
<keyword evidence="2" id="KW-0229">DNA integration</keyword>
<evidence type="ECO:0000256" key="2">
    <source>
        <dbReference type="ARBA" id="ARBA00022908"/>
    </source>
</evidence>
<accession>Q2LV83</accession>
<evidence type="ECO:0000256" key="5">
    <source>
        <dbReference type="PROSITE-ProRule" id="PRU01248"/>
    </source>
</evidence>
<dbReference type="InterPro" id="IPR044068">
    <property type="entry name" value="CB"/>
</dbReference>
<dbReference type="InterPro" id="IPR011010">
    <property type="entry name" value="DNA_brk_join_enz"/>
</dbReference>
<dbReference type="PROSITE" id="PS51900">
    <property type="entry name" value="CB"/>
    <property type="match status" value="1"/>
</dbReference>
<reference evidence="8 9" key="1">
    <citation type="journal article" date="2007" name="Proc. Natl. Acad. Sci. U.S.A.">
        <title>The genome of Syntrophus aciditrophicus: life at the thermodynamic limit of microbial growth.</title>
        <authorList>
            <person name="McInerney M.J."/>
            <person name="Rohlin L."/>
            <person name="Mouttaki H."/>
            <person name="Kim U."/>
            <person name="Krupp R.S."/>
            <person name="Rios-Hernandez L."/>
            <person name="Sieber J."/>
            <person name="Struchtemeyer C.G."/>
            <person name="Bhattacharyya A."/>
            <person name="Campbell J.W."/>
            <person name="Gunsalus R.P."/>
        </authorList>
    </citation>
    <scope>NUCLEOTIDE SEQUENCE [LARGE SCALE GENOMIC DNA]</scope>
    <source>
        <strain evidence="8 9">SB</strain>
    </source>
</reference>
<name>Q2LV83_SYNAS</name>
<evidence type="ECO:0000256" key="3">
    <source>
        <dbReference type="ARBA" id="ARBA00023125"/>
    </source>
</evidence>
<organism evidence="8 9">
    <name type="scientific">Syntrophus aciditrophicus (strain SB)</name>
    <dbReference type="NCBI Taxonomy" id="56780"/>
    <lineage>
        <taxon>Bacteria</taxon>
        <taxon>Pseudomonadati</taxon>
        <taxon>Thermodesulfobacteriota</taxon>
        <taxon>Syntrophia</taxon>
        <taxon>Syntrophales</taxon>
        <taxon>Syntrophaceae</taxon>
        <taxon>Syntrophus</taxon>
    </lineage>
</organism>
<dbReference type="InterPro" id="IPR002104">
    <property type="entry name" value="Integrase_catalytic"/>
</dbReference>
<dbReference type="PROSITE" id="PS51898">
    <property type="entry name" value="TYR_RECOMBINASE"/>
    <property type="match status" value="1"/>
</dbReference>
<protein>
    <submittedName>
        <fullName evidence="8">Phage integrase family protein</fullName>
    </submittedName>
</protein>
<dbReference type="PANTHER" id="PTHR30349">
    <property type="entry name" value="PHAGE INTEGRASE-RELATED"/>
    <property type="match status" value="1"/>
</dbReference>
<dbReference type="GO" id="GO:0003677">
    <property type="term" value="F:DNA binding"/>
    <property type="evidence" value="ECO:0007669"/>
    <property type="project" value="UniProtKB-UniRule"/>
</dbReference>
<gene>
    <name evidence="8" type="ORF">SYN_00695</name>
</gene>
<dbReference type="KEGG" id="sat:SYN_00695"/>
<evidence type="ECO:0000256" key="4">
    <source>
        <dbReference type="ARBA" id="ARBA00023172"/>
    </source>
</evidence>
<evidence type="ECO:0000259" key="6">
    <source>
        <dbReference type="PROSITE" id="PS51898"/>
    </source>
</evidence>
<dbReference type="FunCoup" id="Q2LV83">
    <property type="interactions" value="52"/>
</dbReference>
<proteinExistence type="inferred from homology"/>
<dbReference type="InterPro" id="IPR057084">
    <property type="entry name" value="Int_N"/>
</dbReference>
<dbReference type="Pfam" id="PF00589">
    <property type="entry name" value="Phage_integrase"/>
    <property type="match status" value="1"/>
</dbReference>
<sequence length="364" mass="42542">MGLYKRGTVWWMSFSHNGEQFRRSTETEDRKLAIRIFDKLKGDIAEGKWFEKLPGDSYKFKDLMDKYMTEYSAVNKAASSYKRDKSIVTQLKSYFGEKYLTELTPAMISDYKVKRRSDGVSSRTINYELITMSHAFNLAIREWGLANENPVSKVKKDRVTNKIERWLTSEEETNLLKESPKWLQDIIIFAIHTGLRQSEILDLKWSQVDMKRRTVTIHEQKNRCIDTLPLNETAMTVLKNRHNPELPLEGYVFPNTLGDRKGNRLLLKAFYVALKKANISNFRFHDLRHTFATRLIRKGADLYTVQKLGRWKTVTMVQRYAHHHTESLRAAIEMMDDVEKPIITNLSQSQKKRSKAPLLKLASN</sequence>
<dbReference type="InParanoid" id="Q2LV83"/>
<keyword evidence="9" id="KW-1185">Reference proteome</keyword>
<evidence type="ECO:0000256" key="1">
    <source>
        <dbReference type="ARBA" id="ARBA00008857"/>
    </source>
</evidence>
<evidence type="ECO:0000259" key="7">
    <source>
        <dbReference type="PROSITE" id="PS51900"/>
    </source>
</evidence>
<comment type="similarity">
    <text evidence="1">Belongs to the 'phage' integrase family.</text>
</comment>
<keyword evidence="4" id="KW-0233">DNA recombination</keyword>
<evidence type="ECO:0000313" key="8">
    <source>
        <dbReference type="EMBL" id="ABC77990.1"/>
    </source>
</evidence>
<dbReference type="EMBL" id="CP000252">
    <property type="protein sequence ID" value="ABC77990.1"/>
    <property type="molecule type" value="Genomic_DNA"/>
</dbReference>
<evidence type="ECO:0000313" key="9">
    <source>
        <dbReference type="Proteomes" id="UP000001933"/>
    </source>
</evidence>
<dbReference type="OrthoDB" id="5418320at2"/>
<dbReference type="RefSeq" id="WP_011418011.1">
    <property type="nucleotide sequence ID" value="NC_007759.1"/>
</dbReference>
<dbReference type="GO" id="GO:0015074">
    <property type="term" value="P:DNA integration"/>
    <property type="evidence" value="ECO:0007669"/>
    <property type="project" value="UniProtKB-KW"/>
</dbReference>
<dbReference type="SUPFAM" id="SSF56349">
    <property type="entry name" value="DNA breaking-rejoining enzymes"/>
    <property type="match status" value="1"/>
</dbReference>
<dbReference type="InterPro" id="IPR013762">
    <property type="entry name" value="Integrase-like_cat_sf"/>
</dbReference>
<dbReference type="PANTHER" id="PTHR30349:SF64">
    <property type="entry name" value="PROPHAGE INTEGRASE INTD-RELATED"/>
    <property type="match status" value="1"/>
</dbReference>
<dbReference type="Proteomes" id="UP000001933">
    <property type="component" value="Chromosome"/>
</dbReference>
<dbReference type="CDD" id="cd00796">
    <property type="entry name" value="INT_Rci_Hp1_C"/>
    <property type="match status" value="1"/>
</dbReference>
<feature type="domain" description="Tyr recombinase" evidence="6">
    <location>
        <begin position="162"/>
        <end position="333"/>
    </location>
</feature>
<feature type="domain" description="Core-binding (CB)" evidence="7">
    <location>
        <begin position="58"/>
        <end position="140"/>
    </location>
</feature>
<dbReference type="Gene3D" id="1.10.150.130">
    <property type="match status" value="1"/>
</dbReference>
<dbReference type="Pfam" id="PF24624">
    <property type="entry name" value="Int_N"/>
    <property type="match status" value="1"/>
</dbReference>
<keyword evidence="3 5" id="KW-0238">DNA-binding</keyword>
<dbReference type="AlphaFoldDB" id="Q2LV83"/>